<accession>M4C6W0</accession>
<dbReference type="VEuPathDB" id="FungiDB:HpaG814848"/>
<keyword evidence="8" id="KW-1185">Reference proteome</keyword>
<keyword evidence="2" id="KW-0519">Myristate</keyword>
<name>M4C6W0_HYAAE</name>
<organism evidence="7 8">
    <name type="scientific">Hyaloperonospora arabidopsidis (strain Emoy2)</name>
    <name type="common">Downy mildew agent</name>
    <name type="synonym">Peronospora arabidopsidis</name>
    <dbReference type="NCBI Taxonomy" id="559515"/>
    <lineage>
        <taxon>Eukaryota</taxon>
        <taxon>Sar</taxon>
        <taxon>Stramenopiles</taxon>
        <taxon>Oomycota</taxon>
        <taxon>Peronosporomycetes</taxon>
        <taxon>Peronosporales</taxon>
        <taxon>Peronosporaceae</taxon>
        <taxon>Hyaloperonospora</taxon>
    </lineage>
</organism>
<dbReference type="InterPro" id="IPR002048">
    <property type="entry name" value="EF_hand_dom"/>
</dbReference>
<evidence type="ECO:0000256" key="1">
    <source>
        <dbReference type="ARBA" id="ARBA00006049"/>
    </source>
</evidence>
<dbReference type="EMBL" id="ABWE02007000">
    <property type="status" value="NOT_ANNOTATED_CDS"/>
    <property type="molecule type" value="Genomic_DNA"/>
</dbReference>
<dbReference type="Gene3D" id="1.10.238.10">
    <property type="entry name" value="EF-hand"/>
    <property type="match status" value="2"/>
</dbReference>
<dbReference type="AlphaFoldDB" id="M4C6W0"/>
<dbReference type="GO" id="GO:0005509">
    <property type="term" value="F:calcium ion binding"/>
    <property type="evidence" value="ECO:0007669"/>
    <property type="project" value="InterPro"/>
</dbReference>
<dbReference type="HOGENOM" id="CLU_624792_0_0_1"/>
<comment type="similarity">
    <text evidence="1">Belongs to the recoverin family.</text>
</comment>
<feature type="domain" description="EF-hand" evidence="6">
    <location>
        <begin position="382"/>
        <end position="417"/>
    </location>
</feature>
<dbReference type="PROSITE" id="PS50222">
    <property type="entry name" value="EF_HAND_2"/>
    <property type="match status" value="1"/>
</dbReference>
<keyword evidence="3" id="KW-0479">Metal-binding</keyword>
<dbReference type="PANTHER" id="PTHR23055:SF178">
    <property type="entry name" value="NEUROCALCIN HOMOLOG"/>
    <property type="match status" value="1"/>
</dbReference>
<dbReference type="SUPFAM" id="SSF47473">
    <property type="entry name" value="EF-hand"/>
    <property type="match status" value="1"/>
</dbReference>
<evidence type="ECO:0000256" key="5">
    <source>
        <dbReference type="ARBA" id="ARBA00023288"/>
    </source>
</evidence>
<evidence type="ECO:0000256" key="2">
    <source>
        <dbReference type="ARBA" id="ARBA00022707"/>
    </source>
</evidence>
<dbReference type="EnsemblProtists" id="HpaT814848">
    <property type="protein sequence ID" value="HpaP814848"/>
    <property type="gene ID" value="HpaG814848"/>
</dbReference>
<reference evidence="8" key="1">
    <citation type="journal article" date="2010" name="Science">
        <title>Signatures of adaptation to obligate biotrophy in the Hyaloperonospora arabidopsidis genome.</title>
        <authorList>
            <person name="Baxter L."/>
            <person name="Tripathy S."/>
            <person name="Ishaque N."/>
            <person name="Boot N."/>
            <person name="Cabral A."/>
            <person name="Kemen E."/>
            <person name="Thines M."/>
            <person name="Ah-Fong A."/>
            <person name="Anderson R."/>
            <person name="Badejoko W."/>
            <person name="Bittner-Eddy P."/>
            <person name="Boore J.L."/>
            <person name="Chibucos M.C."/>
            <person name="Coates M."/>
            <person name="Dehal P."/>
            <person name="Delehaunty K."/>
            <person name="Dong S."/>
            <person name="Downton P."/>
            <person name="Dumas B."/>
            <person name="Fabro G."/>
            <person name="Fronick C."/>
            <person name="Fuerstenberg S.I."/>
            <person name="Fulton L."/>
            <person name="Gaulin E."/>
            <person name="Govers F."/>
            <person name="Hughes L."/>
            <person name="Humphray S."/>
            <person name="Jiang R.H."/>
            <person name="Judelson H."/>
            <person name="Kamoun S."/>
            <person name="Kyung K."/>
            <person name="Meijer H."/>
            <person name="Minx P."/>
            <person name="Morris P."/>
            <person name="Nelson J."/>
            <person name="Phuntumart V."/>
            <person name="Qutob D."/>
            <person name="Rehmany A."/>
            <person name="Rougon-Cardoso A."/>
            <person name="Ryden P."/>
            <person name="Torto-Alalibo T."/>
            <person name="Studholme D."/>
            <person name="Wang Y."/>
            <person name="Win J."/>
            <person name="Wood J."/>
            <person name="Clifton S.W."/>
            <person name="Rogers J."/>
            <person name="Van den Ackerveken G."/>
            <person name="Jones J.D."/>
            <person name="McDowell J.M."/>
            <person name="Beynon J."/>
            <person name="Tyler B.M."/>
        </authorList>
    </citation>
    <scope>NUCLEOTIDE SEQUENCE [LARGE SCALE GENOMIC DNA]</scope>
    <source>
        <strain evidence="8">Emoy2</strain>
    </source>
</reference>
<evidence type="ECO:0000313" key="8">
    <source>
        <dbReference type="Proteomes" id="UP000011713"/>
    </source>
</evidence>
<evidence type="ECO:0000256" key="4">
    <source>
        <dbReference type="ARBA" id="ARBA00022737"/>
    </source>
</evidence>
<dbReference type="InParanoid" id="M4C6W0"/>
<evidence type="ECO:0000256" key="3">
    <source>
        <dbReference type="ARBA" id="ARBA00022723"/>
    </source>
</evidence>
<proteinExistence type="inferred from homology"/>
<keyword evidence="5" id="KW-0449">Lipoprotein</keyword>
<evidence type="ECO:0000313" key="7">
    <source>
        <dbReference type="EnsemblProtists" id="HpaP814848"/>
    </source>
</evidence>
<protein>
    <recommendedName>
        <fullName evidence="6">EF-hand domain-containing protein</fullName>
    </recommendedName>
</protein>
<sequence>MTSFDNTTLRIRLKDVAIVYTISERMNLSRMACGELVHLLKKYAQNRSLTKLGYLRAMRHLVPRDELSGEDQEFLSFHLLRIFTLFERESVLQGSGSAGDGNTGEGENQSGAFANGVGTSTKSVEIVHLVAGMCVFCGTTKSAKLSVLFKLFASHGNGHVSRRRLFEMLKSILVVLFAFSSYDAARGSSNYAGSARSCSDNSVAERAAGVVISKLFSEATCKRPDIISLAEFAAWYAAGGYMDCPWLELLDLSKWPAREAFEASKREKPLLCAFDMLEEGSILHFTESDISTYLFMLRSTKLSELNVSKVYDALLAYATPSAEEALKMSKAVGTQSRRGQMYSYAAVEEDEGAYLVLTRANFYECVRSLVSKENMSEKAQQTSSKLLSRLFNVFDRKRCGRVNALELACGLSILGRGSKSQKLSLAFDFITKMRQQRHK</sequence>
<evidence type="ECO:0000259" key="6">
    <source>
        <dbReference type="PROSITE" id="PS50222"/>
    </source>
</evidence>
<dbReference type="InterPro" id="IPR028846">
    <property type="entry name" value="Recoverin"/>
</dbReference>
<keyword evidence="4" id="KW-0677">Repeat</keyword>
<reference evidence="7" key="2">
    <citation type="submission" date="2015-06" db="UniProtKB">
        <authorList>
            <consortium name="EnsemblProtists"/>
        </authorList>
    </citation>
    <scope>IDENTIFICATION</scope>
    <source>
        <strain evidence="7">Emoy2</strain>
    </source>
</reference>
<dbReference type="eggNOG" id="ENOG502RK0N">
    <property type="taxonomic scope" value="Eukaryota"/>
</dbReference>
<dbReference type="Proteomes" id="UP000011713">
    <property type="component" value="Unassembled WGS sequence"/>
</dbReference>
<dbReference type="PANTHER" id="PTHR23055">
    <property type="entry name" value="CALCIUM BINDING PROTEINS"/>
    <property type="match status" value="1"/>
</dbReference>
<dbReference type="InterPro" id="IPR011992">
    <property type="entry name" value="EF-hand-dom_pair"/>
</dbReference>